<evidence type="ECO:0000313" key="4">
    <source>
        <dbReference type="Proteomes" id="UP000249239"/>
    </source>
</evidence>
<dbReference type="InterPro" id="IPR025665">
    <property type="entry name" value="Beta-barrel_OMP_2"/>
</dbReference>
<evidence type="ECO:0000313" key="3">
    <source>
        <dbReference type="EMBL" id="PZX17277.1"/>
    </source>
</evidence>
<dbReference type="AlphaFoldDB" id="A0A2W7NGG0"/>
<accession>A0A2W7NGG0</accession>
<reference evidence="3 4" key="1">
    <citation type="submission" date="2018-06" db="EMBL/GenBank/DDBJ databases">
        <title>Genomic Encyclopedia of Archaeal and Bacterial Type Strains, Phase II (KMG-II): from individual species to whole genera.</title>
        <authorList>
            <person name="Goeker M."/>
        </authorList>
    </citation>
    <scope>NUCLEOTIDE SEQUENCE [LARGE SCALE GENOMIC DNA]</scope>
    <source>
        <strain evidence="3 4">DSM 6779</strain>
    </source>
</reference>
<protein>
    <recommendedName>
        <fullName evidence="2">Outer membrane protein beta-barrel domain-containing protein</fullName>
    </recommendedName>
</protein>
<name>A0A2W7NGG0_9BACT</name>
<organism evidence="3 4">
    <name type="scientific">Breznakibacter xylanolyticus</name>
    <dbReference type="NCBI Taxonomy" id="990"/>
    <lineage>
        <taxon>Bacteria</taxon>
        <taxon>Pseudomonadati</taxon>
        <taxon>Bacteroidota</taxon>
        <taxon>Bacteroidia</taxon>
        <taxon>Marinilabiliales</taxon>
        <taxon>Marinilabiliaceae</taxon>
        <taxon>Breznakibacter</taxon>
    </lineage>
</organism>
<keyword evidence="4" id="KW-1185">Reference proteome</keyword>
<proteinExistence type="predicted"/>
<evidence type="ECO:0000259" key="2">
    <source>
        <dbReference type="Pfam" id="PF13568"/>
    </source>
</evidence>
<dbReference type="EMBL" id="QKZK01000010">
    <property type="protein sequence ID" value="PZX17277.1"/>
    <property type="molecule type" value="Genomic_DNA"/>
</dbReference>
<dbReference type="Proteomes" id="UP000249239">
    <property type="component" value="Unassembled WGS sequence"/>
</dbReference>
<feature type="region of interest" description="Disordered" evidence="1">
    <location>
        <begin position="75"/>
        <end position="151"/>
    </location>
</feature>
<evidence type="ECO:0000256" key="1">
    <source>
        <dbReference type="SAM" id="MobiDB-lite"/>
    </source>
</evidence>
<gene>
    <name evidence="3" type="ORF">LX69_01592</name>
</gene>
<feature type="domain" description="Outer membrane protein beta-barrel" evidence="2">
    <location>
        <begin position="368"/>
        <end position="446"/>
    </location>
</feature>
<comment type="caution">
    <text evidence="3">The sequence shown here is derived from an EMBL/GenBank/DDBJ whole genome shotgun (WGS) entry which is preliminary data.</text>
</comment>
<dbReference type="Pfam" id="PF13568">
    <property type="entry name" value="OMP_b-brl_2"/>
    <property type="match status" value="1"/>
</dbReference>
<feature type="compositionally biased region" description="Low complexity" evidence="1">
    <location>
        <begin position="139"/>
        <end position="151"/>
    </location>
</feature>
<feature type="compositionally biased region" description="Polar residues" evidence="1">
    <location>
        <begin position="90"/>
        <end position="104"/>
    </location>
</feature>
<sequence>MHPIDELFRNNFRDMEVPPAPGVWDNIAASLDQKPKRRIALWQKWALAASIALLISLPLTLHHLFTTHTPENTILATESSKPSPDATPMASPSTDAAPVTTSRFSGGANHVHTNHRSESYTTDAPLAGGQPSSAKSLHPPHSTHTATSVTAATDLRVSEVIKPLQRRGTDTNDWGICTHIPKKHTAVPKDLLSPHSMPHNPFVPTVTLPKQEYDITISGGASPSFAYRTTQQSGTDNHGAAFSETGIQSLSGTLRVAIAKSQSRWSLESGIIYAQVGQNLSARVASLSRPMYAASNNGTPLHTPVRVTSSLGDIFTDQPQDVARSPIYSDMAELSDETNAPIYSREDAPALLLRNDDASNEIEASQILEYLEVPIMARYKLMNKPTQLSLALGVCSNFLIGNRADITYNQRTESGSTANIDKISYSARMGMGIAIPIFKSVLFNMEPSFNYFITPVNGQDFRPYSFAVFTGVAIKL</sequence>